<evidence type="ECO:0000256" key="17">
    <source>
        <dbReference type="ARBA" id="ARBA00023203"/>
    </source>
</evidence>
<evidence type="ECO:0000256" key="23">
    <source>
        <dbReference type="SAM" id="MobiDB-lite"/>
    </source>
</evidence>
<evidence type="ECO:0000256" key="3">
    <source>
        <dbReference type="ARBA" id="ARBA00004245"/>
    </source>
</evidence>
<feature type="compositionally biased region" description="Basic and acidic residues" evidence="23">
    <location>
        <begin position="1764"/>
        <end position="1773"/>
    </location>
</feature>
<feature type="compositionally biased region" description="Polar residues" evidence="23">
    <location>
        <begin position="1380"/>
        <end position="1400"/>
    </location>
</feature>
<evidence type="ECO:0000256" key="20">
    <source>
        <dbReference type="ARBA" id="ARBA00049522"/>
    </source>
</evidence>
<dbReference type="SUPFAM" id="SSF57716">
    <property type="entry name" value="Glucocorticoid receptor-like (DNA-binding domain)"/>
    <property type="match status" value="2"/>
</dbReference>
<dbReference type="Proteomes" id="UP000265020">
    <property type="component" value="Unassembled WGS sequence"/>
</dbReference>
<dbReference type="FunFam" id="2.10.110.10:FF:000043">
    <property type="entry name" value="protein-methionine sulfoxide oxidase MICAL3 isoform X2"/>
    <property type="match status" value="1"/>
</dbReference>
<feature type="region of interest" description="Disordered" evidence="23">
    <location>
        <begin position="666"/>
        <end position="721"/>
    </location>
</feature>
<keyword evidence="15 21" id="KW-0440">LIM domain</keyword>
<dbReference type="SUPFAM" id="SSF47576">
    <property type="entry name" value="Calponin-homology domain, CH-domain"/>
    <property type="match status" value="1"/>
</dbReference>
<evidence type="ECO:0000313" key="27">
    <source>
        <dbReference type="Ensembl" id="ENSCVAP00000011679.1"/>
    </source>
</evidence>
<sequence>MGDGGTSATGGINRSHVLFDNFVQATTCKGTLKAFQEFCEHLEVKPTEHRIFYHKLKSKLNYWKAKALWAKLDKRAGQKEYKKGRACANTKCLIIGAGPCGLRTAIELAFLGARVVLLEKRDAFSRNNVLHLWPFTIHDLRGLGAKKFYGKFCAGAIDHISIRQLQLMLLKMALLLGIEIHVNVEFKGLIEPPEDQETERIGWRAEVHPKTHPVNELEFDVIIGADGRRNTLPGFRRKEFRGKLAIAITANFINRNTTAEAKVEEISGVAFIFNQKFFQDLREATGIDLENIVYYKDDTHYFVMTAKKQSLLEKGVILHDYADTELLLSRANVDQAALLSYAREAADFSTNHQLPTLDFAINHYGQPDVAMFDFTCMYASENAAMVRQRHGHKLLVALVGDSLLEPFWPMGTGIARGFLAAMDSGWMVKSWAQGKTPLEVLAERESIYRLLPQTTSENVSKNFSQYSVDPTTRYPNISLNFLRPSQVRHLFDTGEGREIRIEIENVINSSTPKLARNESIARSSKLLNWCQRQTEGYRNVSVTDLTMSWKSGLALCALIHRYRPDLIDFDCLDEENHERNNQLAFDVAEKEFGISPCMTGKEMSSVVEPDKLSMVMYLSQFYEMFRDTVPPGDNQNWSPEEKAALIASTKSPISFLSKLGQSIAISRKRNPKDKKEKDVDGLGKRRKTSQSEDEDISRTCHEERPSVPPVQSERKMDSAAAANHNKVKVMATQLLAKFEENAPAQPAGLKRQGDSLPNLDQLLSPCPLANPVTEPVRLAPVPAWRKARSDADQTSSSASRSCPKKTILLPSSSSTSSLSLHSEGSLRKEFPVNIGGSDVCFFCRKRVYVMERLSAEGKFFHRSCFKCDYCGTTLRLSSYAFDVEDGKFYCKPHYCYRLSGYAQRKRPAPSAAPVSTKENQTPQTPTSTVDAPSRGPAAPPSADIQPSALEVNGLQEPSLAKRLRGTPERIELENYRLSIQREEDLEEVPEETLAEHNLSSVLDKATDADLGSSSSSESDMEEEDEQEDQEEAEEQPLSPSDLGGVPWKEAVELHAKLRGDGEELESEALADAVSRDGDGEEDEEEEEDGEEEDEDEEDEEESSDAPAHTSTRHEAVRVWLESLSGEPCEDEELEAEADSPDMEPGTELDQEDIPSDAEAEARLHQSEQNDAPPEENKDTESLARDSSIEPSSVSPVMKDDIVLSPLRPLAEPETLITPGKSPSVRFFPDPFLPEEEKPEKIAVSPAARSPLSPSPTPPSFSAPIQSPTPATAANPIRGPSPTCSPLVSNAASTSASPVKPASESPVRSPIRSPLSSPICSQPSSLPEQRTPKSPVFPHRSICPLTGNPLSPICAQPLPCQEPSSSLTSDSPVRTQPVPAVSSTPMPSGEPSTSADSSIEENSSKKTDIIEEFWLKSAEIRKSLGLTPLDRSSKILEKSAAQTPKTDPIPTRTQSANVPEEPKPAFTGRTVIRRLNITLEGQVITPITPAAAKSAVSVTDVSSSSGLNGSTARSEMANSDSYNTTDSTMLTPPSSPPPPVPANQSPAVLRQQRHQASWSNGTEKPPSKRAKEPTRTNAPVPAPRTQLSPISRKPSSPEAAPPAAPVVVMREKKRQPRPAEVRKSFVETVEEIPFADDVDETYDERTPETSLNKYYTPPTSRPSKPPLHLALAMENGKPNIPVIPVSKGERATRFSPEAKEIAEERIRAREKSVKSQALKEAMAKQLNKMKESDVDKGPSPNVATDSAAKSRKSPGSPKASAVKALESKRAESGSERFFCSSKSLDSSVASSEGSSSGKSKKRSSLFSPRKNKKEKKAKNDSRHSGTEETPPKHKSLWKAVFSGYKKDKKKKDNKSCPSTPSSSSTTQDSGKKRTSPLGKSSDLKTRRNLSFSEESDLSCDDVLERSSQKSKADSVYVPHALAFKRSYATKKAYTEEELNAKLTRRVQKAARRQAKQEELKRLHRAQIIQRQLEQVEEKQRQLEERGVAVEKALRGEADYWGDSNYSEILDLHLGGMGKKDDPKLMQEWFKLVQEKNALVRYESELMIFARELELEDRQSRLQQELRERMAVEDHLKSEKELAQEKQILNEMLEVVEQRDALVALLEEQRLREKEEDKDLEAVMLSKGFNLNWA</sequence>
<evidence type="ECO:0000256" key="4">
    <source>
        <dbReference type="ARBA" id="ARBA00008223"/>
    </source>
</evidence>
<keyword evidence="7" id="KW-0963">Cytoplasm</keyword>
<feature type="region of interest" description="Disordered" evidence="23">
    <location>
        <begin position="1425"/>
        <end position="1466"/>
    </location>
</feature>
<dbReference type="SMART" id="SM00033">
    <property type="entry name" value="CH"/>
    <property type="match status" value="1"/>
</dbReference>
<feature type="compositionally biased region" description="Polar residues" evidence="23">
    <location>
        <begin position="1505"/>
        <end position="1522"/>
    </location>
</feature>
<feature type="region of interest" description="Disordered" evidence="23">
    <location>
        <begin position="787"/>
        <end position="818"/>
    </location>
</feature>
<evidence type="ECO:0000256" key="2">
    <source>
        <dbReference type="ARBA" id="ARBA00004123"/>
    </source>
</evidence>
<evidence type="ECO:0000256" key="16">
    <source>
        <dbReference type="ARBA" id="ARBA00023054"/>
    </source>
</evidence>
<evidence type="ECO:0000256" key="22">
    <source>
        <dbReference type="SAM" id="Coils"/>
    </source>
</evidence>
<evidence type="ECO:0000256" key="19">
    <source>
        <dbReference type="ARBA" id="ARBA00023242"/>
    </source>
</evidence>
<dbReference type="GO" id="GO:0005856">
    <property type="term" value="C:cytoskeleton"/>
    <property type="evidence" value="ECO:0007669"/>
    <property type="project" value="UniProtKB-SubCell"/>
</dbReference>
<reference evidence="27" key="1">
    <citation type="submission" date="2025-08" db="UniProtKB">
        <authorList>
            <consortium name="Ensembl"/>
        </authorList>
    </citation>
    <scope>IDENTIFICATION</scope>
</reference>
<comment type="subcellular location">
    <subcellularLocation>
        <location evidence="3">Cytoplasm</location>
        <location evidence="3">Cytoskeleton</location>
    </subcellularLocation>
    <subcellularLocation>
        <location evidence="2">Nucleus</location>
    </subcellularLocation>
</comment>
<dbReference type="SMART" id="SM01203">
    <property type="entry name" value="DUF3585"/>
    <property type="match status" value="1"/>
</dbReference>
<keyword evidence="6" id="KW-0268">Exocytosis</keyword>
<dbReference type="PROSITE" id="PS51848">
    <property type="entry name" value="BMERB"/>
    <property type="match status" value="1"/>
</dbReference>
<dbReference type="InterPro" id="IPR002938">
    <property type="entry name" value="FAD-bd"/>
</dbReference>
<keyword evidence="8" id="KW-0285">Flavoprotein</keyword>
<feature type="compositionally biased region" description="Low complexity" evidence="23">
    <location>
        <begin position="1779"/>
        <end position="1796"/>
    </location>
</feature>
<evidence type="ECO:0000259" key="24">
    <source>
        <dbReference type="PROSITE" id="PS50021"/>
    </source>
</evidence>
<feature type="compositionally biased region" description="Basic residues" evidence="23">
    <location>
        <begin position="1797"/>
        <end position="1815"/>
    </location>
</feature>
<comment type="cofactor">
    <cofactor evidence="1">
        <name>FAD</name>
        <dbReference type="ChEBI" id="CHEBI:57692"/>
    </cofactor>
</comment>
<dbReference type="EC" id="1.14.13.225" evidence="5"/>
<feature type="compositionally biased region" description="Basic and acidic residues" evidence="23">
    <location>
        <begin position="1049"/>
        <end position="1061"/>
    </location>
</feature>
<feature type="compositionally biased region" description="Acidic residues" evidence="23">
    <location>
        <begin position="983"/>
        <end position="992"/>
    </location>
</feature>
<evidence type="ECO:0000256" key="5">
    <source>
        <dbReference type="ARBA" id="ARBA00012709"/>
    </source>
</evidence>
<keyword evidence="28" id="KW-1185">Reference proteome</keyword>
<dbReference type="FunFam" id="1.10.418.10:FF:000026">
    <property type="entry name" value="protein-methionine sulfoxide oxidase MICAL3 isoform X1"/>
    <property type="match status" value="1"/>
</dbReference>
<feature type="compositionally biased region" description="Basic and acidic residues" evidence="23">
    <location>
        <begin position="1564"/>
        <end position="1573"/>
    </location>
</feature>
<feature type="compositionally biased region" description="Acidic residues" evidence="23">
    <location>
        <begin position="1078"/>
        <end position="1103"/>
    </location>
</feature>
<dbReference type="InterPro" id="IPR057494">
    <property type="entry name" value="Rossman_Mical"/>
</dbReference>
<dbReference type="InterPro" id="IPR001781">
    <property type="entry name" value="Znf_LIM"/>
</dbReference>
<feature type="region of interest" description="Disordered" evidence="23">
    <location>
        <begin position="1490"/>
        <end position="1621"/>
    </location>
</feature>
<evidence type="ECO:0000256" key="9">
    <source>
        <dbReference type="ARBA" id="ARBA00022723"/>
    </source>
</evidence>
<dbReference type="Gene3D" id="2.10.110.10">
    <property type="entry name" value="Cysteine Rich Protein"/>
    <property type="match status" value="1"/>
</dbReference>
<feature type="compositionally biased region" description="Polar residues" evidence="23">
    <location>
        <begin position="916"/>
        <end position="930"/>
    </location>
</feature>
<evidence type="ECO:0000256" key="14">
    <source>
        <dbReference type="ARBA" id="ARBA00023033"/>
    </source>
</evidence>
<keyword evidence="10" id="KW-0274">FAD</keyword>
<keyword evidence="17" id="KW-0009">Actin-binding</keyword>
<keyword evidence="11 21" id="KW-0862">Zinc</keyword>
<dbReference type="InterPro" id="IPR036872">
    <property type="entry name" value="CH_dom_sf"/>
</dbReference>
<dbReference type="GO" id="GO:0120501">
    <property type="term" value="F:F-actin monooxygenase activity"/>
    <property type="evidence" value="ECO:0007669"/>
    <property type="project" value="UniProtKB-EC"/>
</dbReference>
<reference evidence="27" key="2">
    <citation type="submission" date="2025-09" db="UniProtKB">
        <authorList>
            <consortium name="Ensembl"/>
        </authorList>
    </citation>
    <scope>IDENTIFICATION</scope>
</reference>
<feature type="domain" description="LIM zinc-binding" evidence="25">
    <location>
        <begin position="838"/>
        <end position="900"/>
    </location>
</feature>
<evidence type="ECO:0000256" key="11">
    <source>
        <dbReference type="ARBA" id="ARBA00022833"/>
    </source>
</evidence>
<dbReference type="InterPro" id="IPR001715">
    <property type="entry name" value="CH_dom"/>
</dbReference>
<dbReference type="Pfam" id="PF00412">
    <property type="entry name" value="LIM"/>
    <property type="match status" value="1"/>
</dbReference>
<evidence type="ECO:0000256" key="21">
    <source>
        <dbReference type="PROSITE-ProRule" id="PRU00125"/>
    </source>
</evidence>
<dbReference type="PANTHER" id="PTHR23167:SF51">
    <property type="entry name" value="[F-ACTIN]-MONOOXYGENASE MICAL3"/>
    <property type="match status" value="1"/>
</dbReference>
<evidence type="ECO:0000256" key="1">
    <source>
        <dbReference type="ARBA" id="ARBA00001974"/>
    </source>
</evidence>
<feature type="compositionally biased region" description="Acidic residues" evidence="23">
    <location>
        <begin position="1018"/>
        <end position="1034"/>
    </location>
</feature>
<evidence type="ECO:0000313" key="28">
    <source>
        <dbReference type="Proteomes" id="UP000265020"/>
    </source>
</evidence>
<organism evidence="27 28">
    <name type="scientific">Cyprinodon variegatus</name>
    <name type="common">Sheepshead minnow</name>
    <dbReference type="NCBI Taxonomy" id="28743"/>
    <lineage>
        <taxon>Eukaryota</taxon>
        <taxon>Metazoa</taxon>
        <taxon>Chordata</taxon>
        <taxon>Craniata</taxon>
        <taxon>Vertebrata</taxon>
        <taxon>Euteleostomi</taxon>
        <taxon>Actinopterygii</taxon>
        <taxon>Neopterygii</taxon>
        <taxon>Teleostei</taxon>
        <taxon>Neoteleostei</taxon>
        <taxon>Acanthomorphata</taxon>
        <taxon>Ovalentaria</taxon>
        <taxon>Atherinomorphae</taxon>
        <taxon>Cyprinodontiformes</taxon>
        <taxon>Cyprinodontidae</taxon>
        <taxon>Cyprinodon</taxon>
    </lineage>
</organism>
<keyword evidence="14" id="KW-0503">Monooxygenase</keyword>
<comment type="similarity">
    <text evidence="4">Belongs to the Mical family.</text>
</comment>
<feature type="coiled-coil region" evidence="22">
    <location>
        <begin position="1938"/>
        <end position="1991"/>
    </location>
</feature>
<dbReference type="Pfam" id="PF25413">
    <property type="entry name" value="Rossman_Mical"/>
    <property type="match status" value="1"/>
</dbReference>
<dbReference type="PROSITE" id="PS50021">
    <property type="entry name" value="CH"/>
    <property type="match status" value="1"/>
</dbReference>
<dbReference type="GO" id="GO:0071949">
    <property type="term" value="F:FAD binding"/>
    <property type="evidence" value="ECO:0007669"/>
    <property type="project" value="InterPro"/>
</dbReference>
<feature type="region of interest" description="Disordered" evidence="23">
    <location>
        <begin position="1635"/>
        <end position="1901"/>
    </location>
</feature>
<name>A0A3Q2D0J0_CYPVA</name>
<evidence type="ECO:0000256" key="15">
    <source>
        <dbReference type="ARBA" id="ARBA00023038"/>
    </source>
</evidence>
<keyword evidence="9 21" id="KW-0479">Metal-binding</keyword>
<keyword evidence="12" id="KW-0521">NADP</keyword>
<dbReference type="Pfam" id="PF01494">
    <property type="entry name" value="FAD_binding_3"/>
    <property type="match status" value="1"/>
</dbReference>
<dbReference type="GO" id="GO:0006887">
    <property type="term" value="P:exocytosis"/>
    <property type="evidence" value="ECO:0007669"/>
    <property type="project" value="UniProtKB-KW"/>
</dbReference>
<feature type="compositionally biased region" description="Polar residues" evidence="23">
    <location>
        <begin position="1281"/>
        <end position="1296"/>
    </location>
</feature>
<evidence type="ECO:0000256" key="7">
    <source>
        <dbReference type="ARBA" id="ARBA00022490"/>
    </source>
</evidence>
<dbReference type="Gene3D" id="1.10.418.10">
    <property type="entry name" value="Calponin-like domain"/>
    <property type="match status" value="1"/>
</dbReference>
<keyword evidence="19" id="KW-0539">Nucleus</keyword>
<feature type="compositionally biased region" description="Basic and acidic residues" evidence="23">
    <location>
        <begin position="673"/>
        <end position="683"/>
    </location>
</feature>
<dbReference type="PROSITE" id="PS50023">
    <property type="entry name" value="LIM_DOMAIN_2"/>
    <property type="match status" value="1"/>
</dbReference>
<dbReference type="GeneTree" id="ENSGT00940000155580"/>
<dbReference type="InterPro" id="IPR050540">
    <property type="entry name" value="F-actin_Monoox_Mical"/>
</dbReference>
<dbReference type="GO" id="GO:0046872">
    <property type="term" value="F:metal ion binding"/>
    <property type="evidence" value="ECO:0007669"/>
    <property type="project" value="UniProtKB-KW"/>
</dbReference>
<dbReference type="Pfam" id="PF12130">
    <property type="entry name" value="bMERB_dom"/>
    <property type="match status" value="1"/>
</dbReference>
<feature type="compositionally biased region" description="Polar residues" evidence="23">
    <location>
        <begin position="1439"/>
        <end position="1456"/>
    </location>
</feature>
<feature type="compositionally biased region" description="Basic and acidic residues" evidence="23">
    <location>
        <begin position="1686"/>
        <end position="1712"/>
    </location>
</feature>
<dbReference type="PANTHER" id="PTHR23167">
    <property type="entry name" value="CALPONIN HOMOLOGY DOMAIN-CONTAINING PROTEIN DDB_G0272472-RELATED"/>
    <property type="match status" value="1"/>
</dbReference>
<evidence type="ECO:0000259" key="26">
    <source>
        <dbReference type="PROSITE" id="PS51848"/>
    </source>
</evidence>
<dbReference type="InterPro" id="IPR022735">
    <property type="entry name" value="bMERB_dom"/>
</dbReference>
<feature type="compositionally biased region" description="Low complexity" evidence="23">
    <location>
        <begin position="931"/>
        <end position="942"/>
    </location>
</feature>
<feature type="compositionally biased region" description="Low complexity" evidence="23">
    <location>
        <begin position="1304"/>
        <end position="1320"/>
    </location>
</feature>
<dbReference type="InterPro" id="IPR036188">
    <property type="entry name" value="FAD/NAD-bd_sf"/>
</dbReference>
<evidence type="ECO:0000256" key="18">
    <source>
        <dbReference type="ARBA" id="ARBA00023212"/>
    </source>
</evidence>
<feature type="compositionally biased region" description="Low complexity" evidence="23">
    <location>
        <begin position="1490"/>
        <end position="1504"/>
    </location>
</feature>
<dbReference type="CDD" id="cd09439">
    <property type="entry name" value="LIM_Mical"/>
    <property type="match status" value="1"/>
</dbReference>
<dbReference type="SMART" id="SM00132">
    <property type="entry name" value="LIM"/>
    <property type="match status" value="1"/>
</dbReference>
<feature type="compositionally biased region" description="Low complexity" evidence="23">
    <location>
        <begin position="1854"/>
        <end position="1865"/>
    </location>
</feature>
<feature type="domain" description="BMERB" evidence="26">
    <location>
        <begin position="1954"/>
        <end position="2120"/>
    </location>
</feature>
<evidence type="ECO:0000256" key="13">
    <source>
        <dbReference type="ARBA" id="ARBA00023002"/>
    </source>
</evidence>
<dbReference type="FunFam" id="3.50.50.60:FF:000004">
    <property type="entry name" value="protein-methionine sulfoxide oxidase MICAL2 isoform X1"/>
    <property type="match status" value="1"/>
</dbReference>
<feature type="region of interest" description="Disordered" evidence="23">
    <location>
        <begin position="983"/>
        <end position="1199"/>
    </location>
</feature>
<proteinExistence type="inferred from homology"/>
<keyword evidence="13" id="KW-0560">Oxidoreductase</keyword>
<dbReference type="GO" id="GO:0003779">
    <property type="term" value="F:actin binding"/>
    <property type="evidence" value="ECO:0007669"/>
    <property type="project" value="UniProtKB-KW"/>
</dbReference>
<keyword evidence="18" id="KW-0206">Cytoskeleton</keyword>
<dbReference type="Pfam" id="PF00307">
    <property type="entry name" value="CH"/>
    <property type="match status" value="1"/>
</dbReference>
<keyword evidence="16 22" id="KW-0175">Coiled coil</keyword>
<feature type="compositionally biased region" description="Basic and acidic residues" evidence="23">
    <location>
        <begin position="1816"/>
        <end position="1830"/>
    </location>
</feature>
<protein>
    <recommendedName>
        <fullName evidence="5">F-actin monooxygenase</fullName>
        <ecNumber evidence="5">1.14.13.225</ecNumber>
    </recommendedName>
</protein>
<evidence type="ECO:0000256" key="12">
    <source>
        <dbReference type="ARBA" id="ARBA00022857"/>
    </source>
</evidence>
<feature type="region of interest" description="Disordered" evidence="23">
    <location>
        <begin position="907"/>
        <end position="962"/>
    </location>
</feature>
<dbReference type="Gene3D" id="3.50.50.60">
    <property type="entry name" value="FAD/NAD(P)-binding domain"/>
    <property type="match status" value="1"/>
</dbReference>
<dbReference type="GO" id="GO:0005634">
    <property type="term" value="C:nucleus"/>
    <property type="evidence" value="ECO:0007669"/>
    <property type="project" value="UniProtKB-SubCell"/>
</dbReference>
<feature type="compositionally biased region" description="Polar residues" evidence="23">
    <location>
        <begin position="1647"/>
        <end position="1657"/>
    </location>
</feature>
<dbReference type="PRINTS" id="PR00420">
    <property type="entry name" value="RNGMNOXGNASE"/>
</dbReference>
<feature type="compositionally biased region" description="Low complexity" evidence="23">
    <location>
        <begin position="1242"/>
        <end position="1251"/>
    </location>
</feature>
<evidence type="ECO:0000256" key="8">
    <source>
        <dbReference type="ARBA" id="ARBA00022630"/>
    </source>
</evidence>
<feature type="domain" description="Calponin-homology (CH)" evidence="24">
    <location>
        <begin position="520"/>
        <end position="626"/>
    </location>
</feature>
<feature type="compositionally biased region" description="Basic and acidic residues" evidence="23">
    <location>
        <begin position="1174"/>
        <end position="1187"/>
    </location>
</feature>
<feature type="region of interest" description="Disordered" evidence="23">
    <location>
        <begin position="1212"/>
        <end position="1403"/>
    </location>
</feature>
<evidence type="ECO:0000259" key="25">
    <source>
        <dbReference type="PROSITE" id="PS50023"/>
    </source>
</evidence>
<feature type="compositionally biased region" description="Low complexity" evidence="23">
    <location>
        <begin position="808"/>
        <end position="818"/>
    </location>
</feature>
<feature type="compositionally biased region" description="Basic and acidic residues" evidence="23">
    <location>
        <begin position="696"/>
        <end position="705"/>
    </location>
</feature>
<evidence type="ECO:0000256" key="6">
    <source>
        <dbReference type="ARBA" id="ARBA00022483"/>
    </source>
</evidence>
<comment type="catalytic activity">
    <reaction evidence="20">
        <text>L-methionyl-[F-actin] + NADPH + O2 + H(+) = L-methionyl-(R)-S-oxide-[F-actin] + NADP(+) + H2O</text>
        <dbReference type="Rhea" id="RHEA:51308"/>
        <dbReference type="Rhea" id="RHEA-COMP:12953"/>
        <dbReference type="Rhea" id="RHEA-COMP:12956"/>
        <dbReference type="ChEBI" id="CHEBI:15377"/>
        <dbReference type="ChEBI" id="CHEBI:15378"/>
        <dbReference type="ChEBI" id="CHEBI:15379"/>
        <dbReference type="ChEBI" id="CHEBI:16044"/>
        <dbReference type="ChEBI" id="CHEBI:45764"/>
        <dbReference type="ChEBI" id="CHEBI:57783"/>
        <dbReference type="ChEBI" id="CHEBI:58349"/>
        <dbReference type="EC" id="1.14.13.225"/>
    </reaction>
</comment>
<accession>A0A3Q2D0J0</accession>
<dbReference type="Ensembl" id="ENSCVAT00000030029.1">
    <property type="protein sequence ID" value="ENSCVAP00000011679.1"/>
    <property type="gene ID" value="ENSCVAG00000014017.1"/>
</dbReference>
<feature type="compositionally biased region" description="Acidic residues" evidence="23">
    <location>
        <begin position="1127"/>
        <end position="1158"/>
    </location>
</feature>
<feature type="compositionally biased region" description="Polar residues" evidence="23">
    <location>
        <begin position="1361"/>
        <end position="1373"/>
    </location>
</feature>
<dbReference type="SUPFAM" id="SSF51905">
    <property type="entry name" value="FAD/NAD(P)-binding domain"/>
    <property type="match status" value="1"/>
</dbReference>
<evidence type="ECO:0000256" key="10">
    <source>
        <dbReference type="ARBA" id="ARBA00022827"/>
    </source>
</evidence>
<dbReference type="PROSITE" id="PS00478">
    <property type="entry name" value="LIM_DOMAIN_1"/>
    <property type="match status" value="1"/>
</dbReference>